<keyword evidence="1" id="KW-0812">Transmembrane</keyword>
<name>A0AA88YHB8_PINIB</name>
<dbReference type="PANTHER" id="PTHR31389:SF4">
    <property type="entry name" value="LD39211P"/>
    <property type="match status" value="1"/>
</dbReference>
<keyword evidence="3" id="KW-1185">Reference proteome</keyword>
<dbReference type="Proteomes" id="UP001186944">
    <property type="component" value="Unassembled WGS sequence"/>
</dbReference>
<gene>
    <name evidence="2" type="ORF">FSP39_012838</name>
</gene>
<sequence>MINDFSAKCDLLKTEMSKSVSPKELSDKNSFGLTKMGKRKGPILPTNRNSIKNKLDAPIFASRQFPISIWGFLSSLIFWCIMAFLAVKAFQFLSVYHTLNNEDIDGDCDEEISKSMDENMRIIESYPMGDAKPYLDRIGSQRFTDSLVGTPAPQEMTSLPPVVMAIASEDFQTVQRSISKIKENNDKGKFVVQLIIYDIGLYKSEKEILNKYCGCEVRTFDPKIYPDHVAYMANKAYRPIIIQTIIEEFGSIIWLEPSSVLKNVNDLQMLKYRGNRHFFLWEEPAYEAITAYTHPKMFDYLGEKRCSFKDLGMLDIRNLVLYRTNETWFSIMKPWLKCALNRDCIAPKGARGTECFHYMKPKMTGCHWYDQSIFSIIMNRAYQFNHHQDQFSVPRLISLEQEEIFYYFPEQPWSYPELLLCFTLPFVVYLL</sequence>
<reference evidence="2" key="1">
    <citation type="submission" date="2019-08" db="EMBL/GenBank/DDBJ databases">
        <title>The improved chromosome-level genome for the pearl oyster Pinctada fucata martensii using PacBio sequencing and Hi-C.</title>
        <authorList>
            <person name="Zheng Z."/>
        </authorList>
    </citation>
    <scope>NUCLEOTIDE SEQUENCE</scope>
    <source>
        <strain evidence="2">ZZ-2019</strain>
        <tissue evidence="2">Adductor muscle</tissue>
    </source>
</reference>
<comment type="caution">
    <text evidence="2">The sequence shown here is derived from an EMBL/GenBank/DDBJ whole genome shotgun (WGS) entry which is preliminary data.</text>
</comment>
<evidence type="ECO:0000313" key="2">
    <source>
        <dbReference type="EMBL" id="KAK3104897.1"/>
    </source>
</evidence>
<dbReference type="Pfam" id="PF07801">
    <property type="entry name" value="DUF1647"/>
    <property type="match status" value="1"/>
</dbReference>
<organism evidence="2 3">
    <name type="scientific">Pinctada imbricata</name>
    <name type="common">Atlantic pearl-oyster</name>
    <name type="synonym">Pinctada martensii</name>
    <dbReference type="NCBI Taxonomy" id="66713"/>
    <lineage>
        <taxon>Eukaryota</taxon>
        <taxon>Metazoa</taxon>
        <taxon>Spiralia</taxon>
        <taxon>Lophotrochozoa</taxon>
        <taxon>Mollusca</taxon>
        <taxon>Bivalvia</taxon>
        <taxon>Autobranchia</taxon>
        <taxon>Pteriomorphia</taxon>
        <taxon>Pterioida</taxon>
        <taxon>Pterioidea</taxon>
        <taxon>Pteriidae</taxon>
        <taxon>Pinctada</taxon>
    </lineage>
</organism>
<dbReference type="PANTHER" id="PTHR31389">
    <property type="entry name" value="LD39211P"/>
    <property type="match status" value="1"/>
</dbReference>
<dbReference type="InterPro" id="IPR012444">
    <property type="entry name" value="DUF1647"/>
</dbReference>
<evidence type="ECO:0000256" key="1">
    <source>
        <dbReference type="SAM" id="Phobius"/>
    </source>
</evidence>
<evidence type="ECO:0000313" key="3">
    <source>
        <dbReference type="Proteomes" id="UP001186944"/>
    </source>
</evidence>
<dbReference type="EMBL" id="VSWD01000004">
    <property type="protein sequence ID" value="KAK3104897.1"/>
    <property type="molecule type" value="Genomic_DNA"/>
</dbReference>
<keyword evidence="1" id="KW-0472">Membrane</keyword>
<feature type="transmembrane region" description="Helical" evidence="1">
    <location>
        <begin position="67"/>
        <end position="87"/>
    </location>
</feature>
<protein>
    <submittedName>
        <fullName evidence="2">Uncharacterized protein</fullName>
    </submittedName>
</protein>
<accession>A0AA88YHB8</accession>
<keyword evidence="1" id="KW-1133">Transmembrane helix</keyword>
<dbReference type="AlphaFoldDB" id="A0AA88YHB8"/>
<proteinExistence type="predicted"/>